<evidence type="ECO:0000313" key="2">
    <source>
        <dbReference type="Proteomes" id="UP000288168"/>
    </source>
</evidence>
<dbReference type="AlphaFoldDB" id="A0A428Q0W9"/>
<comment type="caution">
    <text evidence="1">The sequence shown here is derived from an EMBL/GenBank/DDBJ whole genome shotgun (WGS) entry which is preliminary data.</text>
</comment>
<gene>
    <name evidence="1" type="ORF">CEP54_007599</name>
</gene>
<proteinExistence type="predicted"/>
<organism evidence="1 2">
    <name type="scientific">Fusarium duplospermum</name>
    <dbReference type="NCBI Taxonomy" id="1325734"/>
    <lineage>
        <taxon>Eukaryota</taxon>
        <taxon>Fungi</taxon>
        <taxon>Dikarya</taxon>
        <taxon>Ascomycota</taxon>
        <taxon>Pezizomycotina</taxon>
        <taxon>Sordariomycetes</taxon>
        <taxon>Hypocreomycetidae</taxon>
        <taxon>Hypocreales</taxon>
        <taxon>Nectriaceae</taxon>
        <taxon>Fusarium</taxon>
        <taxon>Fusarium solani species complex</taxon>
    </lineage>
</organism>
<name>A0A428Q0W9_9HYPO</name>
<protein>
    <submittedName>
        <fullName evidence="1">Uncharacterized protein</fullName>
    </submittedName>
</protein>
<reference evidence="1 2" key="1">
    <citation type="submission" date="2017-06" db="EMBL/GenBank/DDBJ databases">
        <title>Comparative genomic analysis of Ambrosia Fusariam Clade fungi.</title>
        <authorList>
            <person name="Stajich J.E."/>
            <person name="Carrillo J."/>
            <person name="Kijimoto T."/>
            <person name="Eskalen A."/>
            <person name="O'Donnell K."/>
            <person name="Kasson M."/>
        </authorList>
    </citation>
    <scope>NUCLEOTIDE SEQUENCE [LARGE SCALE GENOMIC DNA]</scope>
    <source>
        <strain evidence="1 2">NRRL62584</strain>
    </source>
</reference>
<dbReference type="EMBL" id="NKCI01000070">
    <property type="protein sequence ID" value="RSL58862.1"/>
    <property type="molecule type" value="Genomic_DNA"/>
</dbReference>
<sequence length="97" mass="10919">MLNHLVFPLVASPWRQIQEVVDEAAQPQVLSQHSHSASRDAARDLRAIALIDILEKVSQDLKHPMIRLERSQSRSAGRSRRLRMVLCAVEHCGRACG</sequence>
<evidence type="ECO:0000313" key="1">
    <source>
        <dbReference type="EMBL" id="RSL58862.1"/>
    </source>
</evidence>
<keyword evidence="2" id="KW-1185">Reference proteome</keyword>
<accession>A0A428Q0W9</accession>
<dbReference type="Proteomes" id="UP000288168">
    <property type="component" value="Unassembled WGS sequence"/>
</dbReference>